<name>A0A450T462_9GAMM</name>
<accession>A0A450T462</accession>
<proteinExistence type="predicted"/>
<dbReference type="EMBL" id="CAADEZ010000314">
    <property type="protein sequence ID" value="VFJ62718.1"/>
    <property type="molecule type" value="Genomic_DNA"/>
</dbReference>
<reference evidence="2" key="1">
    <citation type="submission" date="2019-02" db="EMBL/GenBank/DDBJ databases">
        <authorList>
            <person name="Gruber-Vodicka R. H."/>
            <person name="Seah K. B. B."/>
        </authorList>
    </citation>
    <scope>NUCLEOTIDE SEQUENCE</scope>
    <source>
        <strain evidence="3">BECK_BZ163</strain>
        <strain evidence="4">BECK_BZ164</strain>
        <strain evidence="2">BECK_BZ165</strain>
    </source>
</reference>
<feature type="region of interest" description="Disordered" evidence="1">
    <location>
        <begin position="45"/>
        <end position="72"/>
    </location>
</feature>
<protein>
    <submittedName>
        <fullName evidence="2">Uncharacterized protein</fullName>
    </submittedName>
</protein>
<evidence type="ECO:0000313" key="4">
    <source>
        <dbReference type="EMBL" id="VFK14006.1"/>
    </source>
</evidence>
<dbReference type="EMBL" id="CAADFL010000301">
    <property type="protein sequence ID" value="VFK14006.1"/>
    <property type="molecule type" value="Genomic_DNA"/>
</dbReference>
<evidence type="ECO:0000313" key="3">
    <source>
        <dbReference type="EMBL" id="VFJ62718.1"/>
    </source>
</evidence>
<evidence type="ECO:0000256" key="1">
    <source>
        <dbReference type="SAM" id="MobiDB-lite"/>
    </source>
</evidence>
<dbReference type="AlphaFoldDB" id="A0A450T462"/>
<gene>
    <name evidence="3" type="ORF">BECKFM1743A_GA0114220_103143</name>
    <name evidence="4" type="ORF">BECKFM1743B_GA0114221_103015</name>
    <name evidence="2" type="ORF">BECKFM1743C_GA0114222_102936</name>
</gene>
<evidence type="ECO:0000313" key="2">
    <source>
        <dbReference type="EMBL" id="VFJ61423.1"/>
    </source>
</evidence>
<dbReference type="EMBL" id="CAADFA010000293">
    <property type="protein sequence ID" value="VFJ61423.1"/>
    <property type="molecule type" value="Genomic_DNA"/>
</dbReference>
<sequence>MMIGAGEKAGSGIDKIRRGWASQNWSPPEVEEQIRLDRVRWVLPMTDPDGEENDPASQHYRQGKREGMEKGTIATARTIKQAGEPVGEDREIYPVDAGKVEGLGV</sequence>
<organism evidence="2">
    <name type="scientific">Candidatus Kentrum sp. FM</name>
    <dbReference type="NCBI Taxonomy" id="2126340"/>
    <lineage>
        <taxon>Bacteria</taxon>
        <taxon>Pseudomonadati</taxon>
        <taxon>Pseudomonadota</taxon>
        <taxon>Gammaproteobacteria</taxon>
        <taxon>Candidatus Kentrum</taxon>
    </lineage>
</organism>